<dbReference type="AlphaFoldDB" id="A0A2J5HE03"/>
<protein>
    <recommendedName>
        <fullName evidence="5">Stretch-activated Ca2+-permeable channel component-domain-containing protein</fullName>
    </recommendedName>
</protein>
<evidence type="ECO:0000256" key="2">
    <source>
        <dbReference type="SAM" id="Phobius"/>
    </source>
</evidence>
<keyword evidence="2" id="KW-0472">Membrane</keyword>
<keyword evidence="2" id="KW-0812">Transmembrane</keyword>
<gene>
    <name evidence="3" type="ORF">BDW42DRAFT_197977</name>
</gene>
<keyword evidence="4" id="KW-1185">Reference proteome</keyword>
<feature type="region of interest" description="Disordered" evidence="1">
    <location>
        <begin position="117"/>
        <end position="174"/>
    </location>
</feature>
<name>A0A2J5HE03_9EURO</name>
<evidence type="ECO:0000313" key="4">
    <source>
        <dbReference type="Proteomes" id="UP000235023"/>
    </source>
</evidence>
<dbReference type="OrthoDB" id="29879at2759"/>
<keyword evidence="2" id="KW-1133">Transmembrane helix</keyword>
<organism evidence="3 4">
    <name type="scientific">Aspergillus taichungensis</name>
    <dbReference type="NCBI Taxonomy" id="482145"/>
    <lineage>
        <taxon>Eukaryota</taxon>
        <taxon>Fungi</taxon>
        <taxon>Dikarya</taxon>
        <taxon>Ascomycota</taxon>
        <taxon>Pezizomycotina</taxon>
        <taxon>Eurotiomycetes</taxon>
        <taxon>Eurotiomycetidae</taxon>
        <taxon>Eurotiales</taxon>
        <taxon>Aspergillaceae</taxon>
        <taxon>Aspergillus</taxon>
        <taxon>Aspergillus subgen. Circumdati</taxon>
    </lineage>
</organism>
<dbReference type="GO" id="GO:0005262">
    <property type="term" value="F:calcium channel activity"/>
    <property type="evidence" value="ECO:0007669"/>
    <property type="project" value="InterPro"/>
</dbReference>
<dbReference type="Proteomes" id="UP000235023">
    <property type="component" value="Unassembled WGS sequence"/>
</dbReference>
<feature type="transmembrane region" description="Helical" evidence="2">
    <location>
        <begin position="622"/>
        <end position="644"/>
    </location>
</feature>
<dbReference type="PANTHER" id="PTHR39142:SF1">
    <property type="entry name" value="AEL197CP"/>
    <property type="match status" value="1"/>
</dbReference>
<dbReference type="GO" id="GO:0098703">
    <property type="term" value="P:calcium ion import across plasma membrane"/>
    <property type="evidence" value="ECO:0007669"/>
    <property type="project" value="InterPro"/>
</dbReference>
<dbReference type="Pfam" id="PF12929">
    <property type="entry name" value="Mid1"/>
    <property type="match status" value="1"/>
</dbReference>
<sequence length="645" mass="70233">MRPTIPKLQYRLAAAASIAACSAILFSAPAFAHTEDGLSAPAGPDGSNVTFGSGGGQFPFALGSYNGLVLEDESADEGVDASLDPIRRARRDVSSLGNNQYQKSDIKLGETQKWFFPKDAKDRDGDGPKDTKDKDGDVPKEDKDREGPRKDEDRKGNEPKEERPSHQKRANTVYVSMTICSKPRLSKRDSDHDPPALPQLEVSIQGLNGTGPQNDDWIAFKSEGGYMSAVGDATGDVQVKVTAPESKDYEGTYHYQIAASMDALFHTVGDDESLFAVDSDATTALLTTDGLNETGVEVAPRDVSEGLKMRPPFVMFANNVKDQSIEGMERSYCALNQHAQVRGKKSVEASMTTRPGNETVREQFYVSKLNRSSEYTGFLAMEGNSTDSGNGIVGGGGRVWKPTKFSTKTEDTCALIHDLDFCTEVAYSVPTNPQKYNPKNKHSDLRTLYDNHARSLYKNFNYSLAQIQCNATNNETKWSLTVTCDDCAKAYKDWLCAVTIPRCADFSNTADTSLYPRNIIQPFPNGTSLPPASVNDTIRKTPAARHARNGPLDSKINPGPYKEMLPCRDICWNLVRSCPSALEFSCPEEPGIWASYGAKTKGHGADRCNHPEAPFKRSNGGVGLRGGVGVGLGVGLFWVVVFGVL</sequence>
<evidence type="ECO:0000256" key="1">
    <source>
        <dbReference type="SAM" id="MobiDB-lite"/>
    </source>
</evidence>
<proteinExistence type="predicted"/>
<accession>A0A2J5HE03</accession>
<dbReference type="PANTHER" id="PTHR39142">
    <property type="entry name" value="MID1P"/>
    <property type="match status" value="1"/>
</dbReference>
<feature type="compositionally biased region" description="Basic and acidic residues" evidence="1">
    <location>
        <begin position="117"/>
        <end position="165"/>
    </location>
</feature>
<reference evidence="4" key="1">
    <citation type="submission" date="2017-12" db="EMBL/GenBank/DDBJ databases">
        <authorList>
            <consortium name="DOE Joint Genome Institute"/>
            <person name="Mondo S.J."/>
            <person name="Kjaerbolling I."/>
            <person name="Vesth T.C."/>
            <person name="Frisvad J.C."/>
            <person name="Nybo J.L."/>
            <person name="Theobald S."/>
            <person name="Kuo A."/>
            <person name="Bowyer P."/>
            <person name="Matsuda Y."/>
            <person name="Lyhne E.K."/>
            <person name="Kogle M.E."/>
            <person name="Clum A."/>
            <person name="Lipzen A."/>
            <person name="Salamov A."/>
            <person name="Ngan C.Y."/>
            <person name="Daum C."/>
            <person name="Chiniquy J."/>
            <person name="Barry K."/>
            <person name="LaButti K."/>
            <person name="Haridas S."/>
            <person name="Simmons B.A."/>
            <person name="Magnuson J.K."/>
            <person name="Mortensen U.H."/>
            <person name="Larsen T.O."/>
            <person name="Grigoriev I.V."/>
            <person name="Baker S.E."/>
            <person name="Andersen M.R."/>
            <person name="Nordberg H.P."/>
            <person name="Cantor M.N."/>
            <person name="Hua S.X."/>
        </authorList>
    </citation>
    <scope>NUCLEOTIDE SEQUENCE [LARGE SCALE GENOMIC DNA]</scope>
    <source>
        <strain evidence="4">IBT 19404</strain>
    </source>
</reference>
<dbReference type="InterPro" id="IPR024338">
    <property type="entry name" value="MID1/Yam8"/>
</dbReference>
<evidence type="ECO:0000313" key="3">
    <source>
        <dbReference type="EMBL" id="PLN75068.1"/>
    </source>
</evidence>
<evidence type="ECO:0008006" key="5">
    <source>
        <dbReference type="Google" id="ProtNLM"/>
    </source>
</evidence>
<dbReference type="EMBL" id="KZ559665">
    <property type="protein sequence ID" value="PLN75068.1"/>
    <property type="molecule type" value="Genomic_DNA"/>
</dbReference>